<evidence type="ECO:0008006" key="5">
    <source>
        <dbReference type="Google" id="ProtNLM"/>
    </source>
</evidence>
<evidence type="ECO:0000256" key="1">
    <source>
        <dbReference type="SAM" id="Phobius"/>
    </source>
</evidence>
<feature type="signal peptide" evidence="2">
    <location>
        <begin position="1"/>
        <end position="23"/>
    </location>
</feature>
<reference evidence="3 4" key="1">
    <citation type="submission" date="2024-09" db="EMBL/GenBank/DDBJ databases">
        <authorList>
            <person name="Sun Q."/>
            <person name="Mori K."/>
        </authorList>
    </citation>
    <scope>NUCLEOTIDE SEQUENCE [LARGE SCALE GENOMIC DNA]</scope>
    <source>
        <strain evidence="3 4">CCM 8626</strain>
    </source>
</reference>
<evidence type="ECO:0000313" key="4">
    <source>
        <dbReference type="Proteomes" id="UP001589792"/>
    </source>
</evidence>
<feature type="chain" id="PRO_5045651671" description="Phage-related lipoprotein" evidence="2">
    <location>
        <begin position="24"/>
        <end position="136"/>
    </location>
</feature>
<keyword evidence="1" id="KW-1133">Transmembrane helix</keyword>
<proteinExistence type="predicted"/>
<dbReference type="RefSeq" id="WP_380680639.1">
    <property type="nucleotide sequence ID" value="NZ_CP173186.1"/>
</dbReference>
<name>A0ABV6EK92_9GAMM</name>
<evidence type="ECO:0000313" key="3">
    <source>
        <dbReference type="EMBL" id="MFC0229422.1"/>
    </source>
</evidence>
<dbReference type="Proteomes" id="UP001589792">
    <property type="component" value="Unassembled WGS sequence"/>
</dbReference>
<keyword evidence="1" id="KW-0472">Membrane</keyword>
<sequence length="136" mass="14139">MKLKKICGVAMVLATLATSGCHSYNSVELKKQQIGEGYNYYELQPPLYAGDELRYKLKDGTEGELKVAKKEPSTIVGENGAVIPISEIASLERKDLSKTKTAAAVGGGVAVTTVVVVAVLAVTVTTALIAVIGSGA</sequence>
<gene>
    <name evidence="3" type="ORF">ACFFJ3_23480</name>
</gene>
<protein>
    <recommendedName>
        <fullName evidence="5">Phage-related lipoprotein</fullName>
    </recommendedName>
</protein>
<accession>A0ABV6EK92</accession>
<feature type="transmembrane region" description="Helical" evidence="1">
    <location>
        <begin position="102"/>
        <end position="132"/>
    </location>
</feature>
<evidence type="ECO:0000256" key="2">
    <source>
        <dbReference type="SAM" id="SignalP"/>
    </source>
</evidence>
<keyword evidence="4" id="KW-1185">Reference proteome</keyword>
<dbReference type="PROSITE" id="PS51257">
    <property type="entry name" value="PROKAR_LIPOPROTEIN"/>
    <property type="match status" value="1"/>
</dbReference>
<dbReference type="EMBL" id="JBHLXG010000038">
    <property type="protein sequence ID" value="MFC0229422.1"/>
    <property type="molecule type" value="Genomic_DNA"/>
</dbReference>
<keyword evidence="2" id="KW-0732">Signal</keyword>
<keyword evidence="1" id="KW-0812">Transmembrane</keyword>
<organism evidence="3 4">
    <name type="scientific">Serratia aquatilis</name>
    <dbReference type="NCBI Taxonomy" id="1737515"/>
    <lineage>
        <taxon>Bacteria</taxon>
        <taxon>Pseudomonadati</taxon>
        <taxon>Pseudomonadota</taxon>
        <taxon>Gammaproteobacteria</taxon>
        <taxon>Enterobacterales</taxon>
        <taxon>Yersiniaceae</taxon>
        <taxon>Serratia</taxon>
    </lineage>
</organism>
<comment type="caution">
    <text evidence="3">The sequence shown here is derived from an EMBL/GenBank/DDBJ whole genome shotgun (WGS) entry which is preliminary data.</text>
</comment>